<dbReference type="InterPro" id="IPR023405">
    <property type="entry name" value="Topo_IA_core_domain"/>
</dbReference>
<dbReference type="FunFam" id="1.10.290.10:FF:000001">
    <property type="entry name" value="DNA topoisomerase"/>
    <property type="match status" value="1"/>
</dbReference>
<dbReference type="CDD" id="cd00186">
    <property type="entry name" value="TOP1Ac"/>
    <property type="match status" value="1"/>
</dbReference>
<dbReference type="HOGENOM" id="CLU_002929_1_0_1"/>
<dbReference type="InParanoid" id="H2YRK8"/>
<evidence type="ECO:0000256" key="5">
    <source>
        <dbReference type="ARBA" id="ARBA00023125"/>
    </source>
</evidence>
<dbReference type="InterPro" id="IPR003602">
    <property type="entry name" value="Topo_IA_DNA-bd_dom"/>
</dbReference>
<dbReference type="GO" id="GO:0003677">
    <property type="term" value="F:DNA binding"/>
    <property type="evidence" value="ECO:0007669"/>
    <property type="project" value="UniProtKB-KW"/>
</dbReference>
<protein>
    <recommendedName>
        <fullName evidence="3 7">DNA topoisomerase</fullName>
        <ecNumber evidence="3 7">5.6.2.1</ecNumber>
    </recommendedName>
</protein>
<dbReference type="GO" id="GO:0006310">
    <property type="term" value="P:DNA recombination"/>
    <property type="evidence" value="ECO:0007669"/>
    <property type="project" value="TreeGrafter"/>
</dbReference>
<dbReference type="InterPro" id="IPR013497">
    <property type="entry name" value="Topo_IA_cen"/>
</dbReference>
<feature type="domain" description="Topo IA-type catalytic" evidence="9">
    <location>
        <begin position="162"/>
        <end position="635"/>
    </location>
</feature>
<evidence type="ECO:0000256" key="6">
    <source>
        <dbReference type="ARBA" id="ARBA00023235"/>
    </source>
</evidence>
<keyword evidence="5 7" id="KW-0238">DNA-binding</keyword>
<dbReference type="Pfam" id="PF01751">
    <property type="entry name" value="Toprim"/>
    <property type="match status" value="1"/>
</dbReference>
<evidence type="ECO:0000256" key="4">
    <source>
        <dbReference type="ARBA" id="ARBA00023029"/>
    </source>
</evidence>
<dbReference type="Gene3D" id="1.10.290.10">
    <property type="entry name" value="Topoisomerase I, domain 4"/>
    <property type="match status" value="1"/>
</dbReference>
<dbReference type="CDD" id="cd03362">
    <property type="entry name" value="TOPRIM_TopoIA_TopoIII"/>
    <property type="match status" value="1"/>
</dbReference>
<dbReference type="GeneTree" id="ENSGT00940000156516"/>
<dbReference type="GO" id="GO:0006281">
    <property type="term" value="P:DNA repair"/>
    <property type="evidence" value="ECO:0007669"/>
    <property type="project" value="TreeGrafter"/>
</dbReference>
<dbReference type="PRINTS" id="PR00417">
    <property type="entry name" value="PRTPISMRASEI"/>
</dbReference>
<organism evidence="10 11">
    <name type="scientific">Ciona savignyi</name>
    <name type="common">Pacific transparent sea squirt</name>
    <dbReference type="NCBI Taxonomy" id="51511"/>
    <lineage>
        <taxon>Eukaryota</taxon>
        <taxon>Metazoa</taxon>
        <taxon>Chordata</taxon>
        <taxon>Tunicata</taxon>
        <taxon>Ascidiacea</taxon>
        <taxon>Phlebobranchia</taxon>
        <taxon>Cionidae</taxon>
        <taxon>Ciona</taxon>
    </lineage>
</organism>
<dbReference type="SUPFAM" id="SSF56712">
    <property type="entry name" value="Prokaryotic type I DNA topoisomerase"/>
    <property type="match status" value="1"/>
</dbReference>
<accession>H2YRK8</accession>
<dbReference type="InterPro" id="IPR034144">
    <property type="entry name" value="TOPRIM_TopoIII"/>
</dbReference>
<dbReference type="GO" id="GO:0003917">
    <property type="term" value="F:DNA topoisomerase type I (single strand cut, ATP-independent) activity"/>
    <property type="evidence" value="ECO:0007669"/>
    <property type="project" value="UniProtKB-EC"/>
</dbReference>
<dbReference type="InterPro" id="IPR013824">
    <property type="entry name" value="Topo_IA_cen_sub1"/>
</dbReference>
<dbReference type="InterPro" id="IPR013826">
    <property type="entry name" value="Topo_IA_cen_sub3"/>
</dbReference>
<evidence type="ECO:0000313" key="10">
    <source>
        <dbReference type="Ensembl" id="ENSCSAVP00000007968.1"/>
    </source>
</evidence>
<dbReference type="STRING" id="51511.ENSCSAVP00000007968"/>
<evidence type="ECO:0000256" key="7">
    <source>
        <dbReference type="RuleBase" id="RU362092"/>
    </source>
</evidence>
<dbReference type="GO" id="GO:0005634">
    <property type="term" value="C:nucleus"/>
    <property type="evidence" value="ECO:0007669"/>
    <property type="project" value="TreeGrafter"/>
</dbReference>
<dbReference type="AlphaFoldDB" id="H2YRK8"/>
<dbReference type="SMART" id="SM00436">
    <property type="entry name" value="TOP1Bc"/>
    <property type="match status" value="1"/>
</dbReference>
<dbReference type="PROSITE" id="PS00396">
    <property type="entry name" value="TOPO_IA_1"/>
    <property type="match status" value="1"/>
</dbReference>
<evidence type="ECO:0000259" key="8">
    <source>
        <dbReference type="PROSITE" id="PS50880"/>
    </source>
</evidence>
<dbReference type="InterPro" id="IPR003601">
    <property type="entry name" value="Topo_IA_2"/>
</dbReference>
<keyword evidence="4 7" id="KW-0799">Topoisomerase</keyword>
<dbReference type="Gene3D" id="1.10.460.10">
    <property type="entry name" value="Topoisomerase I, domain 2"/>
    <property type="match status" value="2"/>
</dbReference>
<keyword evidence="11" id="KW-1185">Reference proteome</keyword>
<evidence type="ECO:0000313" key="11">
    <source>
        <dbReference type="Proteomes" id="UP000007875"/>
    </source>
</evidence>
<dbReference type="EC" id="5.6.2.1" evidence="3 7"/>
<evidence type="ECO:0000259" key="9">
    <source>
        <dbReference type="PROSITE" id="PS52039"/>
    </source>
</evidence>
<evidence type="ECO:0000256" key="3">
    <source>
        <dbReference type="ARBA" id="ARBA00012891"/>
    </source>
</evidence>
<dbReference type="Pfam" id="PF01131">
    <property type="entry name" value="Topoisom_bac"/>
    <property type="match status" value="1"/>
</dbReference>
<evidence type="ECO:0000256" key="2">
    <source>
        <dbReference type="ARBA" id="ARBA00009446"/>
    </source>
</evidence>
<reference evidence="11" key="1">
    <citation type="submission" date="2003-08" db="EMBL/GenBank/DDBJ databases">
        <authorList>
            <person name="Birren B."/>
            <person name="Nusbaum C."/>
            <person name="Abebe A."/>
            <person name="Abouelleil A."/>
            <person name="Adekoya E."/>
            <person name="Ait-zahra M."/>
            <person name="Allen N."/>
            <person name="Allen T."/>
            <person name="An P."/>
            <person name="Anderson M."/>
            <person name="Anderson S."/>
            <person name="Arachchi H."/>
            <person name="Armbruster J."/>
            <person name="Bachantsang P."/>
            <person name="Baldwin J."/>
            <person name="Barry A."/>
            <person name="Bayul T."/>
            <person name="Blitshsteyn B."/>
            <person name="Bloom T."/>
            <person name="Blye J."/>
            <person name="Boguslavskiy L."/>
            <person name="Borowsky M."/>
            <person name="Boukhgalter B."/>
            <person name="Brunache A."/>
            <person name="Butler J."/>
            <person name="Calixte N."/>
            <person name="Calvo S."/>
            <person name="Camarata J."/>
            <person name="Campo K."/>
            <person name="Chang J."/>
            <person name="Cheshatsang Y."/>
            <person name="Citroen M."/>
            <person name="Collymore A."/>
            <person name="Considine T."/>
            <person name="Cook A."/>
            <person name="Cooke P."/>
            <person name="Corum B."/>
            <person name="Cuomo C."/>
            <person name="David R."/>
            <person name="Dawoe T."/>
            <person name="Degray S."/>
            <person name="Dodge S."/>
            <person name="Dooley K."/>
            <person name="Dorje P."/>
            <person name="Dorjee K."/>
            <person name="Dorris L."/>
            <person name="Duffey N."/>
            <person name="Dupes A."/>
            <person name="Elkins T."/>
            <person name="Engels R."/>
            <person name="Erickson J."/>
            <person name="Farina A."/>
            <person name="Faro S."/>
            <person name="Ferreira P."/>
            <person name="Fischer H."/>
            <person name="Fitzgerald M."/>
            <person name="Foley K."/>
            <person name="Gage D."/>
            <person name="Galagan J."/>
            <person name="Gearin G."/>
            <person name="Gnerre S."/>
            <person name="Gnirke A."/>
            <person name="Goyette A."/>
            <person name="Graham J."/>
            <person name="Grandbois E."/>
            <person name="Gyaltsen K."/>
            <person name="Hafez N."/>
            <person name="Hagopian D."/>
            <person name="Hagos B."/>
            <person name="Hall J."/>
            <person name="Hatcher B."/>
            <person name="Heller A."/>
            <person name="Higgins H."/>
            <person name="Honan T."/>
            <person name="Horn A."/>
            <person name="Houde N."/>
            <person name="Hughes L."/>
            <person name="Hulme W."/>
            <person name="Husby E."/>
            <person name="Iliev I."/>
            <person name="Jaffe D."/>
            <person name="Jones C."/>
            <person name="Kamal M."/>
            <person name="Kamat A."/>
            <person name="Kamvysselis M."/>
            <person name="Karlsson E."/>
            <person name="Kells C."/>
            <person name="Kieu A."/>
            <person name="Kisner P."/>
            <person name="Kodira C."/>
            <person name="Kulbokas E."/>
            <person name="Labutti K."/>
            <person name="Lama D."/>
            <person name="Landers T."/>
            <person name="Leger J."/>
            <person name="Levine S."/>
            <person name="Lewis D."/>
            <person name="Lewis T."/>
            <person name="Lindblad-toh K."/>
            <person name="Liu X."/>
            <person name="Lokyitsang T."/>
            <person name="Lokyitsang Y."/>
            <person name="Lucien O."/>
            <person name="Lui A."/>
            <person name="Ma L.J."/>
            <person name="Mabbitt R."/>
            <person name="Macdonald J."/>
            <person name="Maclean C."/>
            <person name="Major J."/>
            <person name="Manning J."/>
            <person name="Marabella R."/>
            <person name="Maru K."/>
            <person name="Matthews C."/>
            <person name="Mauceli E."/>
            <person name="Mccarthy M."/>
            <person name="Mcdonough S."/>
            <person name="Mcghee T."/>
            <person name="Meldrim J."/>
            <person name="Meneus L."/>
            <person name="Mesirov J."/>
            <person name="Mihalev A."/>
            <person name="Mihova T."/>
            <person name="Mikkelsen T."/>
            <person name="Mlenga V."/>
            <person name="Moru K."/>
            <person name="Mozes J."/>
            <person name="Mulrain L."/>
            <person name="Munson G."/>
            <person name="Naylor J."/>
            <person name="Newes C."/>
            <person name="Nguyen C."/>
            <person name="Nguyen N."/>
            <person name="Nguyen T."/>
            <person name="Nicol R."/>
            <person name="Nielsen C."/>
            <person name="Nizzari M."/>
            <person name="Norbu C."/>
            <person name="Norbu N."/>
            <person name="O'donnell P."/>
            <person name="Okoawo O."/>
            <person name="O'leary S."/>
            <person name="Omotosho B."/>
            <person name="O'neill K."/>
            <person name="Osman S."/>
            <person name="Parker S."/>
            <person name="Perrin D."/>
            <person name="Phunkhang P."/>
            <person name="Piqani B."/>
            <person name="Purcell S."/>
            <person name="Rachupka T."/>
            <person name="Ramasamy U."/>
            <person name="Rameau R."/>
            <person name="Ray V."/>
            <person name="Raymond C."/>
            <person name="Retta R."/>
            <person name="Richardson S."/>
            <person name="Rise C."/>
            <person name="Rodriguez J."/>
            <person name="Rogers J."/>
            <person name="Rogov P."/>
            <person name="Rutman M."/>
            <person name="Schupbach R."/>
            <person name="Seaman C."/>
            <person name="Settipalli S."/>
            <person name="Sharpe T."/>
            <person name="Sheridan J."/>
            <person name="Sherpa N."/>
            <person name="Shi J."/>
            <person name="Smirnov S."/>
            <person name="Smith C."/>
            <person name="Sougnez C."/>
            <person name="Spencer B."/>
            <person name="Stalker J."/>
            <person name="Stange-thomann N."/>
            <person name="Stavropoulos S."/>
            <person name="Stetson K."/>
            <person name="Stone C."/>
            <person name="Stone S."/>
            <person name="Stubbs M."/>
            <person name="Talamas J."/>
            <person name="Tchuinga P."/>
            <person name="Tenzing P."/>
            <person name="Tesfaye S."/>
            <person name="Theodore J."/>
            <person name="Thoulutsang Y."/>
            <person name="Topham K."/>
            <person name="Towey S."/>
            <person name="Tsamla T."/>
            <person name="Tsomo N."/>
            <person name="Vallee D."/>
            <person name="Vassiliev H."/>
            <person name="Venkataraman V."/>
            <person name="Vinson J."/>
            <person name="Vo A."/>
            <person name="Wade C."/>
            <person name="Wang S."/>
            <person name="Wangchuk T."/>
            <person name="Wangdi T."/>
            <person name="Whittaker C."/>
            <person name="Wilkinson J."/>
            <person name="Wu Y."/>
            <person name="Wyman D."/>
            <person name="Yadav S."/>
            <person name="Yang S."/>
            <person name="Yang X."/>
            <person name="Yeager S."/>
            <person name="Yee E."/>
            <person name="Young G."/>
            <person name="Zainoun J."/>
            <person name="Zembeck L."/>
            <person name="Zimmer A."/>
            <person name="Zody M."/>
            <person name="Lander E."/>
        </authorList>
    </citation>
    <scope>NUCLEOTIDE SEQUENCE [LARGE SCALE GENOMIC DNA]</scope>
</reference>
<proteinExistence type="inferred from homology"/>
<keyword evidence="6 7" id="KW-0413">Isomerase</keyword>
<evidence type="ECO:0000256" key="1">
    <source>
        <dbReference type="ARBA" id="ARBA00000213"/>
    </source>
</evidence>
<comment type="similarity">
    <text evidence="2 7">Belongs to the type IA topoisomerase family.</text>
</comment>
<dbReference type="InterPro" id="IPR023406">
    <property type="entry name" value="Topo_IA_AS"/>
</dbReference>
<reference evidence="10" key="3">
    <citation type="submission" date="2025-09" db="UniProtKB">
        <authorList>
            <consortium name="Ensembl"/>
        </authorList>
    </citation>
    <scope>IDENTIFICATION</scope>
</reference>
<dbReference type="eggNOG" id="KOG1957">
    <property type="taxonomic scope" value="Eukaryota"/>
</dbReference>
<dbReference type="InterPro" id="IPR000380">
    <property type="entry name" value="Topo_IA"/>
</dbReference>
<dbReference type="SMART" id="SM00437">
    <property type="entry name" value="TOP1Ac"/>
    <property type="match status" value="1"/>
</dbReference>
<dbReference type="Proteomes" id="UP000007875">
    <property type="component" value="Unassembled WGS sequence"/>
</dbReference>
<feature type="domain" description="Toprim" evidence="8">
    <location>
        <begin position="3"/>
        <end position="146"/>
    </location>
</feature>
<comment type="catalytic activity">
    <reaction evidence="1 7">
        <text>ATP-independent breakage of single-stranded DNA, followed by passage and rejoining.</text>
        <dbReference type="EC" id="5.6.2.1"/>
    </reaction>
</comment>
<comment type="function">
    <text evidence="7">Introduces a single-strand break via transesterification at a target site in duplex DNA. Releases the supercoiling and torsional tension of DNA introduced during the DNA replication and transcription by transiently cleaving and rejoining one strand of the DNA duplex. The scissile phosphodiester is attacked by the catalytic tyrosine of the enzyme, resulting in the formation of a DNA-(5'-phosphotyrosyl)-enzyme intermediate and the expulsion of a 3'-OH DNA strand.</text>
</comment>
<dbReference type="PROSITE" id="PS50880">
    <property type="entry name" value="TOPRIM"/>
    <property type="match status" value="1"/>
</dbReference>
<dbReference type="PANTHER" id="PTHR11390:SF20">
    <property type="entry name" value="DNA TOPOISOMERASE 3-BETA-1"/>
    <property type="match status" value="1"/>
</dbReference>
<sequence length="635" mass="72388">MKTVLMVAEKPSLALSIAKILSRNSLNTRKGISSACPVHEYSGKFKGEQVRFKVTSVCGHVMSIDFEGKYNNWEKVDPSELFIAPTIKKEANPKLNIVKYKMKYSRDSDYIVLWLDCDREGENICFEVLDIGNKQDAVFRAHFSAITDKDINAALNSLGRPNENESLCVEARQDLDLRLGCAFTRFQTKYFQGKYGDLDSSLISYGPCQTPTLGFCVDRHDKIQSFKPEPFWVIDVKVKCPNNGPTISLDWYIFFFYLVLSKESKHQKQYNFFAYFQYYFVLNILYRFAFFNFSNSISWIHSHTILLLAFLRGRIFDQSVAKMYLSLIKESKKAIIKNITKKEKTKQRPQALNTVEMLRVASASLNIGPQQAMQAAEHLYTRGFISYPRTETTHYPENFDFRSALSTQTRSRSWGAYVSSLLSTGFTKPRKGSDAGDHPPITPMLCATEQEIGGHDSWRLYEYIVRHFIATLSPDCTYMHTVVQFKIADETFTCTGSLPLKAGFTEVMPWQSINDHQTLPTLQTGDECSVERAELLDRKTSPPDYLTESELITLMEKHGIGTDASIPTHINNIGQRNYVTVISGRKLQPTNLGIMLVHGYNKIDADLVQPTMRSAVEKQLNLIAQGNKNQKKHNY</sequence>
<name>H2YRK8_CIOSA</name>
<reference evidence="10" key="2">
    <citation type="submission" date="2025-08" db="UniProtKB">
        <authorList>
            <consortium name="Ensembl"/>
        </authorList>
    </citation>
    <scope>IDENTIFICATION</scope>
</reference>
<dbReference type="FunCoup" id="H2YRK8">
    <property type="interactions" value="400"/>
</dbReference>
<dbReference type="FunFam" id="3.40.50.140:FF:000002">
    <property type="entry name" value="DNA topoisomerase"/>
    <property type="match status" value="1"/>
</dbReference>
<dbReference type="OMA" id="GKWSFAN"/>
<dbReference type="Ensembl" id="ENSCSAVT00000008074.1">
    <property type="protein sequence ID" value="ENSCSAVP00000007968.1"/>
    <property type="gene ID" value="ENSCSAVG00000004751.1"/>
</dbReference>
<dbReference type="InterPro" id="IPR006171">
    <property type="entry name" value="TOPRIM_dom"/>
</dbReference>
<dbReference type="PROSITE" id="PS52039">
    <property type="entry name" value="TOPO_IA_2"/>
    <property type="match status" value="1"/>
</dbReference>
<dbReference type="GO" id="GO:0006265">
    <property type="term" value="P:DNA topological change"/>
    <property type="evidence" value="ECO:0007669"/>
    <property type="project" value="InterPro"/>
</dbReference>
<dbReference type="PANTHER" id="PTHR11390">
    <property type="entry name" value="PROKARYOTIC DNA TOPOISOMERASE"/>
    <property type="match status" value="1"/>
</dbReference>
<dbReference type="Gene3D" id="3.40.50.140">
    <property type="match status" value="1"/>
</dbReference>
<dbReference type="SMART" id="SM00493">
    <property type="entry name" value="TOPRIM"/>
    <property type="match status" value="1"/>
</dbReference>